<dbReference type="InterPro" id="IPR001315">
    <property type="entry name" value="CARD"/>
</dbReference>
<dbReference type="Proteomes" id="UP001178508">
    <property type="component" value="Chromosome 6"/>
</dbReference>
<feature type="domain" description="CARD" evidence="7">
    <location>
        <begin position="282"/>
        <end position="347"/>
    </location>
</feature>
<evidence type="ECO:0000256" key="2">
    <source>
        <dbReference type="ARBA" id="ARBA00022490"/>
    </source>
</evidence>
<feature type="domain" description="CARD" evidence="7">
    <location>
        <begin position="115"/>
        <end position="174"/>
    </location>
</feature>
<dbReference type="Gene3D" id="1.10.533.10">
    <property type="entry name" value="Death Domain, Fas"/>
    <property type="match status" value="3"/>
</dbReference>
<evidence type="ECO:0000256" key="5">
    <source>
        <dbReference type="ARBA" id="ARBA00023198"/>
    </source>
</evidence>
<dbReference type="PROSITE" id="PS51830">
    <property type="entry name" value="FIIND"/>
    <property type="match status" value="1"/>
</dbReference>
<reference evidence="9" key="1">
    <citation type="submission" date="2023-08" db="EMBL/GenBank/DDBJ databases">
        <authorList>
            <person name="Alioto T."/>
            <person name="Alioto T."/>
            <person name="Gomez Garrido J."/>
        </authorList>
    </citation>
    <scope>NUCLEOTIDE SEQUENCE</scope>
</reference>
<proteinExistence type="predicted"/>
<evidence type="ECO:0000313" key="9">
    <source>
        <dbReference type="EMBL" id="CAJ1058619.1"/>
    </source>
</evidence>
<dbReference type="Pfam" id="PF00619">
    <property type="entry name" value="CARD"/>
    <property type="match status" value="3"/>
</dbReference>
<keyword evidence="4" id="KW-0391">Immunity</keyword>
<accession>A0AAV1FCY7</accession>
<keyword evidence="2" id="KW-0963">Cytoplasm</keyword>
<feature type="domain" description="CARD" evidence="7">
    <location>
        <begin position="673"/>
        <end position="766"/>
    </location>
</feature>
<dbReference type="GO" id="GO:0005829">
    <property type="term" value="C:cytosol"/>
    <property type="evidence" value="ECO:0007669"/>
    <property type="project" value="UniProtKB-SubCell"/>
</dbReference>
<protein>
    <submittedName>
        <fullName evidence="9">Caspase recruitment domain-containing protein 18 Caspase-1 inhibitor Iceberg</fullName>
    </submittedName>
</protein>
<comment type="subcellular location">
    <subcellularLocation>
        <location evidence="1">Cytoplasm</location>
        <location evidence="1">Cytosol</location>
    </subcellularLocation>
</comment>
<dbReference type="CDD" id="cd08325">
    <property type="entry name" value="CARD_CASP1-like"/>
    <property type="match status" value="1"/>
</dbReference>
<dbReference type="SMART" id="SM00114">
    <property type="entry name" value="CARD"/>
    <property type="match status" value="1"/>
</dbReference>
<organism evidence="9 10">
    <name type="scientific">Xyrichtys novacula</name>
    <name type="common">Pearly razorfish</name>
    <name type="synonym">Hemipteronotus novacula</name>
    <dbReference type="NCBI Taxonomy" id="13765"/>
    <lineage>
        <taxon>Eukaryota</taxon>
        <taxon>Metazoa</taxon>
        <taxon>Chordata</taxon>
        <taxon>Craniata</taxon>
        <taxon>Vertebrata</taxon>
        <taxon>Euteleostomi</taxon>
        <taxon>Actinopterygii</taxon>
        <taxon>Neopterygii</taxon>
        <taxon>Teleostei</taxon>
        <taxon>Neoteleostei</taxon>
        <taxon>Acanthomorphata</taxon>
        <taxon>Eupercaria</taxon>
        <taxon>Labriformes</taxon>
        <taxon>Labridae</taxon>
        <taxon>Xyrichtys</taxon>
    </lineage>
</organism>
<dbReference type="PANTHER" id="PTHR46985:SF4">
    <property type="entry name" value="CASPASE RECRUITMENT DOMAIN-CONTAINING PROTEIN 8"/>
    <property type="match status" value="1"/>
</dbReference>
<keyword evidence="5" id="KW-0395">Inflammatory response</keyword>
<evidence type="ECO:0000259" key="7">
    <source>
        <dbReference type="PROSITE" id="PS50209"/>
    </source>
</evidence>
<keyword evidence="3" id="KW-0399">Innate immunity</keyword>
<feature type="region of interest" description="Disordered" evidence="6">
    <location>
        <begin position="1"/>
        <end position="30"/>
    </location>
</feature>
<dbReference type="AlphaFoldDB" id="A0AAV1FCY7"/>
<dbReference type="Pfam" id="PF23679">
    <property type="entry name" value="UPA-FIIND"/>
    <property type="match status" value="1"/>
</dbReference>
<name>A0AAV1FCY7_XYRNO</name>
<evidence type="ECO:0000256" key="6">
    <source>
        <dbReference type="SAM" id="MobiDB-lite"/>
    </source>
</evidence>
<gene>
    <name evidence="9" type="ORF">XNOV1_A024059</name>
</gene>
<dbReference type="SUPFAM" id="SSF47986">
    <property type="entry name" value="DEATH domain"/>
    <property type="match status" value="3"/>
</dbReference>
<dbReference type="EMBL" id="OY660869">
    <property type="protein sequence ID" value="CAJ1058619.1"/>
    <property type="molecule type" value="Genomic_DNA"/>
</dbReference>
<evidence type="ECO:0000256" key="3">
    <source>
        <dbReference type="ARBA" id="ARBA00022588"/>
    </source>
</evidence>
<dbReference type="GO" id="GO:0042981">
    <property type="term" value="P:regulation of apoptotic process"/>
    <property type="evidence" value="ECO:0007669"/>
    <property type="project" value="InterPro"/>
</dbReference>
<dbReference type="InterPro" id="IPR011029">
    <property type="entry name" value="DEATH-like_dom_sf"/>
</dbReference>
<evidence type="ECO:0000259" key="8">
    <source>
        <dbReference type="PROSITE" id="PS51830"/>
    </source>
</evidence>
<feature type="domain" description="FIIND" evidence="8">
    <location>
        <begin position="397"/>
        <end position="676"/>
    </location>
</feature>
<keyword evidence="10" id="KW-1185">Reference proteome</keyword>
<evidence type="ECO:0000256" key="4">
    <source>
        <dbReference type="ARBA" id="ARBA00022859"/>
    </source>
</evidence>
<dbReference type="InterPro" id="IPR025307">
    <property type="entry name" value="FIIND_dom"/>
</dbReference>
<dbReference type="PROSITE" id="PS50209">
    <property type="entry name" value="CARD"/>
    <property type="match status" value="3"/>
</dbReference>
<evidence type="ECO:0000256" key="1">
    <source>
        <dbReference type="ARBA" id="ARBA00004514"/>
    </source>
</evidence>
<dbReference type="PANTHER" id="PTHR46985">
    <property type="entry name" value="NACHT, LRR AND PYD DOMAINS-CONTAINING PROTEIN 1"/>
    <property type="match status" value="1"/>
</dbReference>
<dbReference type="GO" id="GO:0006954">
    <property type="term" value="P:inflammatory response"/>
    <property type="evidence" value="ECO:0007669"/>
    <property type="project" value="UniProtKB-KW"/>
</dbReference>
<sequence>MSETTGGKSDSDKNTGLEISRPSEDIDLTNNEEKLQQWLREYGDQINQWVEGDESRLSPRWFHPGQNENRPLSPGSLRKQMLFRFMAESYRRSCVKGADKAEKSLRLNDLADPEHLVEIYKYALSQGVNIIKPILDKLLVNEIIQEETYDQISTLPAPEDKMRMIYDRLSAEDGGIDIFNNILAELEQQFHKDSESQKQQSAASCSSQGASACDAMTLSSLNPAKTTGLEISLPSEERARMKILSQLLQECGDRIDEDESRFSSQWYHPGQIVRRLGSLFNLSRNVEHLVEIYKYALSQGVNIIKPILDKLLMNEIIQEETYDQIGTLPTPEDKMRMIYDHMSAEDGGIDTFNNILAELEPQFHKDSESQKQQSAASCSSQGASACDAMTMANTACTESQMPLSEDWHKVEPEVDPEEPETFCLQSEGGKFECCASGLRWVCKKNISFKLKFGSWEEHMEKLEMLHFLPAGPLLDISVIAGQFEEVYLPHWICVDDDPPVLDEFAVLHVDTCGDFVEKVFAVTPSHVKLSHTDFSPKGVLMRVGLPVKYRCKMLIFKTSKAFLTLHAYLIPRDPALAQLIKKNELSSGSKMIQKPYPEKSLKMCDNFTLAVDKDTAKVFPEKLRLLYESTDPNFFEVFIANPDQDLLLTLKHESTEVWTCAIRQNDYQSTGYVDAMYDKELARLRRKLVQKLSEEVIHQLLDDLFADGVLNDEEKDSIFQKNNTRADRARCLIDTVRNKGQKASRKMIDHLEHRDPTVFTELGLPTGSPV</sequence>
<evidence type="ECO:0000313" key="10">
    <source>
        <dbReference type="Proteomes" id="UP001178508"/>
    </source>
</evidence>
<dbReference type="Pfam" id="PF13553">
    <property type="entry name" value="FIIND"/>
    <property type="match status" value="1"/>
</dbReference>
<dbReference type="InterPro" id="IPR051249">
    <property type="entry name" value="NLRP_Inflammasome"/>
</dbReference>
<dbReference type="GO" id="GO:0045087">
    <property type="term" value="P:innate immune response"/>
    <property type="evidence" value="ECO:0007669"/>
    <property type="project" value="UniProtKB-KW"/>
</dbReference>